<evidence type="ECO:0000313" key="10">
    <source>
        <dbReference type="Proteomes" id="UP000298416"/>
    </source>
</evidence>
<feature type="region of interest" description="Disordered" evidence="8">
    <location>
        <begin position="123"/>
        <end position="149"/>
    </location>
</feature>
<keyword evidence="7" id="KW-0927">Auxin signaling pathway</keyword>
<dbReference type="GO" id="GO:0005886">
    <property type="term" value="C:plasma membrane"/>
    <property type="evidence" value="ECO:0007669"/>
    <property type="project" value="UniProtKB-SubCell"/>
</dbReference>
<keyword evidence="6" id="KW-0472">Membrane</keyword>
<evidence type="ECO:0000256" key="3">
    <source>
        <dbReference type="ARBA" id="ARBA00010067"/>
    </source>
</evidence>
<dbReference type="GO" id="GO:0009734">
    <property type="term" value="P:auxin-activated signaling pathway"/>
    <property type="evidence" value="ECO:0007669"/>
    <property type="project" value="UniProtKB-KW"/>
</dbReference>
<sequence length="259" mass="28950">MRNKRDEDMANYQRTHTWVDKFSRPHLQCGKCSSSGSSCSGGFFSSFEAKSLPTENLRNCDDSGINWRGFSDRSDHKSKSESRLVKTKLKALKIYKSVKQPISPSGKVAAFLNSLFSTGTLKKQKFPDNSPPSSFSLSSHTATSTSTTPSLMKPSIRFFPASDEDCRHKPLLRTGNSDDIDSILDAIDEELMKNKDQILGCEFDIFSDEKRGFDDGDDEFDGASCASSDLFELENLSAIGMKELPLYQTTHLHNIMQRD</sequence>
<dbReference type="OrthoDB" id="912456at2759"/>
<comment type="caution">
    <text evidence="9">The sequence shown here is derived from an EMBL/GenBank/DDBJ whole genome shotgun (WGS) entry which is preliminary data.</text>
</comment>
<dbReference type="InterPro" id="IPR039621">
    <property type="entry name" value="BG1-like"/>
</dbReference>
<keyword evidence="4" id="KW-0813">Transport</keyword>
<evidence type="ECO:0000256" key="4">
    <source>
        <dbReference type="ARBA" id="ARBA00022448"/>
    </source>
</evidence>
<reference evidence="9" key="1">
    <citation type="submission" date="2018-01" db="EMBL/GenBank/DDBJ databases">
        <authorList>
            <person name="Mao J.F."/>
        </authorList>
    </citation>
    <scope>NUCLEOTIDE SEQUENCE</scope>
    <source>
        <strain evidence="9">Huo1</strain>
        <tissue evidence="9">Leaf</tissue>
    </source>
</reference>
<evidence type="ECO:0000256" key="5">
    <source>
        <dbReference type="ARBA" id="ARBA00022475"/>
    </source>
</evidence>
<accession>A0A8X8XK08</accession>
<comment type="function">
    <text evidence="1">Involved in auxin transport. Regulator of the auxin signaling pathway.</text>
</comment>
<organism evidence="9">
    <name type="scientific">Salvia splendens</name>
    <name type="common">Scarlet sage</name>
    <dbReference type="NCBI Taxonomy" id="180675"/>
    <lineage>
        <taxon>Eukaryota</taxon>
        <taxon>Viridiplantae</taxon>
        <taxon>Streptophyta</taxon>
        <taxon>Embryophyta</taxon>
        <taxon>Tracheophyta</taxon>
        <taxon>Spermatophyta</taxon>
        <taxon>Magnoliopsida</taxon>
        <taxon>eudicotyledons</taxon>
        <taxon>Gunneridae</taxon>
        <taxon>Pentapetalae</taxon>
        <taxon>asterids</taxon>
        <taxon>lamiids</taxon>
        <taxon>Lamiales</taxon>
        <taxon>Lamiaceae</taxon>
        <taxon>Nepetoideae</taxon>
        <taxon>Mentheae</taxon>
        <taxon>Salviinae</taxon>
        <taxon>Salvia</taxon>
        <taxon>Salvia subgen. Calosphace</taxon>
        <taxon>core Calosphace</taxon>
    </lineage>
</organism>
<comment type="subcellular location">
    <subcellularLocation>
        <location evidence="2">Cell membrane</location>
    </subcellularLocation>
</comment>
<reference evidence="9" key="2">
    <citation type="submission" date="2020-08" db="EMBL/GenBank/DDBJ databases">
        <title>Plant Genome Project.</title>
        <authorList>
            <person name="Zhang R.-G."/>
        </authorList>
    </citation>
    <scope>NUCLEOTIDE SEQUENCE</scope>
    <source>
        <strain evidence="9">Huo1</strain>
        <tissue evidence="9">Leaf</tissue>
    </source>
</reference>
<dbReference type="Proteomes" id="UP000298416">
    <property type="component" value="Unassembled WGS sequence"/>
</dbReference>
<evidence type="ECO:0008006" key="11">
    <source>
        <dbReference type="Google" id="ProtNLM"/>
    </source>
</evidence>
<keyword evidence="10" id="KW-1185">Reference proteome</keyword>
<dbReference type="PANTHER" id="PTHR33541">
    <property type="entry name" value="PROTEIN BIG GRAIN 1-LIKE A-RELATED"/>
    <property type="match status" value="1"/>
</dbReference>
<dbReference type="AlphaFoldDB" id="A0A8X8XK08"/>
<dbReference type="EMBL" id="PNBA02000008">
    <property type="protein sequence ID" value="KAG6415830.1"/>
    <property type="molecule type" value="Genomic_DNA"/>
</dbReference>
<name>A0A8X8XK08_SALSN</name>
<evidence type="ECO:0000256" key="6">
    <source>
        <dbReference type="ARBA" id="ARBA00023136"/>
    </source>
</evidence>
<evidence type="ECO:0000256" key="2">
    <source>
        <dbReference type="ARBA" id="ARBA00004236"/>
    </source>
</evidence>
<evidence type="ECO:0000256" key="8">
    <source>
        <dbReference type="SAM" id="MobiDB-lite"/>
    </source>
</evidence>
<protein>
    <recommendedName>
        <fullName evidence="11">Protein BIG GRAIN 1-like E</fullName>
    </recommendedName>
</protein>
<feature type="compositionally biased region" description="Low complexity" evidence="8">
    <location>
        <begin position="131"/>
        <end position="149"/>
    </location>
</feature>
<comment type="similarity">
    <text evidence="3">Belongs to the BIG GRAIN 1 (BG1) plant protein family.</text>
</comment>
<gene>
    <name evidence="9" type="ORF">SASPL_123249</name>
</gene>
<keyword evidence="5" id="KW-1003">Cell membrane</keyword>
<dbReference type="PANTHER" id="PTHR33541:SF28">
    <property type="entry name" value="PROTEIN BIG GRAIN 1-LIKE A"/>
    <property type="match status" value="1"/>
</dbReference>
<proteinExistence type="inferred from homology"/>
<evidence type="ECO:0000256" key="1">
    <source>
        <dbReference type="ARBA" id="ARBA00002281"/>
    </source>
</evidence>
<evidence type="ECO:0000313" key="9">
    <source>
        <dbReference type="EMBL" id="KAG6415830.1"/>
    </source>
</evidence>
<evidence type="ECO:0000256" key="7">
    <source>
        <dbReference type="ARBA" id="ARBA00023294"/>
    </source>
</evidence>